<dbReference type="InterPro" id="IPR040911">
    <property type="entry name" value="Exostosin_GT47"/>
</dbReference>
<feature type="transmembrane region" description="Helical" evidence="6">
    <location>
        <begin position="65"/>
        <end position="86"/>
    </location>
</feature>
<dbReference type="EMBL" id="CM026425">
    <property type="protein sequence ID" value="KAG0577320.1"/>
    <property type="molecule type" value="Genomic_DNA"/>
</dbReference>
<feature type="domain" description="Exostosin GT47" evidence="7">
    <location>
        <begin position="171"/>
        <end position="482"/>
    </location>
</feature>
<dbReference type="EMBL" id="CM026425">
    <property type="protein sequence ID" value="KAG0577322.1"/>
    <property type="molecule type" value="Genomic_DNA"/>
</dbReference>
<protein>
    <recommendedName>
        <fullName evidence="7">Exostosin GT47 domain-containing protein</fullName>
    </recommendedName>
</protein>
<feature type="region of interest" description="Disordered" evidence="5">
    <location>
        <begin position="19"/>
        <end position="38"/>
    </location>
</feature>
<evidence type="ECO:0000256" key="2">
    <source>
        <dbReference type="ARBA" id="ARBA00010271"/>
    </source>
</evidence>
<dbReference type="Proteomes" id="UP000822688">
    <property type="component" value="Chromosome 5"/>
</dbReference>
<dbReference type="Pfam" id="PF03016">
    <property type="entry name" value="Exostosin_GT47"/>
    <property type="match status" value="1"/>
</dbReference>
<sequence length="553" mass="62849">MSSADEQLYRGDKVVKRGLVGKDHSPNHETTNESEQRGRGGLLFSRSFRGSFRGLEDQYWNPRRYILAIVLCLSIFALTGSFMFAYSMSRNPLVGHETRFYVSDPSHPTLQRHPLQNSQATWERSASEGIMEPPGARSSFGVEKSLTGDAGVNSRDDVSAARGCNEKAAILKVYMYDLPPEFHYGMLVQSPFPKGQIWPRNVSEIPGYLGGLYQQHSPEYWLTSDLLTSNMADRESMCTAYRVDDRRSADVIFVPFFASLSYNKYTRPEQKLALGVDKNVELQEKLMDFLRRQPAWLSSGGHDHVIVIHHPNSMHAIRDQLRNAIFVVADFGRYDPEVANIGKDVVAPYKHVVQAFPDDATSFESRKTLLYFQGAIIRKEGGIIRQQLYELIKDEAGVHFEAGNTSSGAIRSATIGMQGSKFCLNLAGDTPSSNRLFDSIASHCVPVIISDDVEVPFEDELNYTKFCFFVKSSDALKKNFLINLLRGVSREEWTKMWRKLQEVDHHFKYQHPTKPDDAVHMTWKAIARKASKVRLLLNKQRRFKMSRLQLKDS</sequence>
<evidence type="ECO:0000313" key="9">
    <source>
        <dbReference type="Proteomes" id="UP000822688"/>
    </source>
</evidence>
<evidence type="ECO:0000256" key="1">
    <source>
        <dbReference type="ARBA" id="ARBA00004323"/>
    </source>
</evidence>
<name>A0A8T0I1K6_CERPU</name>
<evidence type="ECO:0000256" key="5">
    <source>
        <dbReference type="SAM" id="MobiDB-lite"/>
    </source>
</evidence>
<keyword evidence="3" id="KW-0735">Signal-anchor</keyword>
<dbReference type="GO" id="GO:0016757">
    <property type="term" value="F:glycosyltransferase activity"/>
    <property type="evidence" value="ECO:0007669"/>
    <property type="project" value="InterPro"/>
</dbReference>
<keyword evidence="6" id="KW-1133">Transmembrane helix</keyword>
<proteinExistence type="inferred from homology"/>
<dbReference type="PANTHER" id="PTHR11062">
    <property type="entry name" value="EXOSTOSIN HEPARAN SULFATE GLYCOSYLTRANSFERASE -RELATED"/>
    <property type="match status" value="1"/>
</dbReference>
<comment type="caution">
    <text evidence="8">The sequence shown here is derived from an EMBL/GenBank/DDBJ whole genome shotgun (WGS) entry which is preliminary data.</text>
</comment>
<dbReference type="AlphaFoldDB" id="A0A8T0I1K6"/>
<keyword evidence="6" id="KW-0472">Membrane</keyword>
<dbReference type="EMBL" id="CM026425">
    <property type="protein sequence ID" value="KAG0577319.1"/>
    <property type="molecule type" value="Genomic_DNA"/>
</dbReference>
<keyword evidence="9" id="KW-1185">Reference proteome</keyword>
<evidence type="ECO:0000256" key="6">
    <source>
        <dbReference type="SAM" id="Phobius"/>
    </source>
</evidence>
<comment type="subcellular location">
    <subcellularLocation>
        <location evidence="1">Golgi apparatus membrane</location>
        <topology evidence="1">Single-pass type II membrane protein</topology>
    </subcellularLocation>
</comment>
<evidence type="ECO:0000256" key="4">
    <source>
        <dbReference type="ARBA" id="ARBA00023034"/>
    </source>
</evidence>
<comment type="similarity">
    <text evidence="2">Belongs to the glycosyltransferase 47 family.</text>
</comment>
<keyword evidence="6" id="KW-0812">Transmembrane</keyword>
<dbReference type="InterPro" id="IPR004263">
    <property type="entry name" value="Exostosin"/>
</dbReference>
<evidence type="ECO:0000259" key="7">
    <source>
        <dbReference type="Pfam" id="PF03016"/>
    </source>
</evidence>
<accession>A0A8T0I1K6</accession>
<evidence type="ECO:0000313" key="8">
    <source>
        <dbReference type="EMBL" id="KAG0577320.1"/>
    </source>
</evidence>
<dbReference type="EMBL" id="CM026425">
    <property type="protein sequence ID" value="KAG0577318.1"/>
    <property type="molecule type" value="Genomic_DNA"/>
</dbReference>
<organism evidence="8 9">
    <name type="scientific">Ceratodon purpureus</name>
    <name type="common">Fire moss</name>
    <name type="synonym">Dicranum purpureum</name>
    <dbReference type="NCBI Taxonomy" id="3225"/>
    <lineage>
        <taxon>Eukaryota</taxon>
        <taxon>Viridiplantae</taxon>
        <taxon>Streptophyta</taxon>
        <taxon>Embryophyta</taxon>
        <taxon>Bryophyta</taxon>
        <taxon>Bryophytina</taxon>
        <taxon>Bryopsida</taxon>
        <taxon>Dicranidae</taxon>
        <taxon>Pseudoditrichales</taxon>
        <taxon>Ditrichaceae</taxon>
        <taxon>Ceratodon</taxon>
    </lineage>
</organism>
<reference evidence="8" key="1">
    <citation type="submission" date="2020-06" db="EMBL/GenBank/DDBJ databases">
        <title>WGS assembly of Ceratodon purpureus strain R40.</title>
        <authorList>
            <person name="Carey S.B."/>
            <person name="Jenkins J."/>
            <person name="Shu S."/>
            <person name="Lovell J.T."/>
            <person name="Sreedasyam A."/>
            <person name="Maumus F."/>
            <person name="Tiley G.P."/>
            <person name="Fernandez-Pozo N."/>
            <person name="Barry K."/>
            <person name="Chen C."/>
            <person name="Wang M."/>
            <person name="Lipzen A."/>
            <person name="Daum C."/>
            <person name="Saski C.A."/>
            <person name="Payton A.C."/>
            <person name="Mcbreen J.C."/>
            <person name="Conrad R.E."/>
            <person name="Kollar L.M."/>
            <person name="Olsson S."/>
            <person name="Huttunen S."/>
            <person name="Landis J.B."/>
            <person name="Wickett N.J."/>
            <person name="Johnson M.G."/>
            <person name="Rensing S.A."/>
            <person name="Grimwood J."/>
            <person name="Schmutz J."/>
            <person name="Mcdaniel S.F."/>
        </authorList>
    </citation>
    <scope>NUCLEOTIDE SEQUENCE</scope>
    <source>
        <strain evidence="8">R40</strain>
    </source>
</reference>
<dbReference type="EMBL" id="CM026425">
    <property type="protein sequence ID" value="KAG0577321.1"/>
    <property type="molecule type" value="Genomic_DNA"/>
</dbReference>
<evidence type="ECO:0000256" key="3">
    <source>
        <dbReference type="ARBA" id="ARBA00022968"/>
    </source>
</evidence>
<dbReference type="PANTHER" id="PTHR11062:SF249">
    <property type="entry name" value="OS08G0438600 PROTEIN"/>
    <property type="match status" value="1"/>
</dbReference>
<gene>
    <name evidence="8" type="ORF">KC19_5G147800</name>
</gene>
<dbReference type="GO" id="GO:0000139">
    <property type="term" value="C:Golgi membrane"/>
    <property type="evidence" value="ECO:0007669"/>
    <property type="project" value="UniProtKB-SubCell"/>
</dbReference>
<keyword evidence="4" id="KW-0333">Golgi apparatus</keyword>